<dbReference type="Proteomes" id="UP001318040">
    <property type="component" value="Chromosome 43"/>
</dbReference>
<dbReference type="RefSeq" id="XP_032825788.1">
    <property type="nucleotide sequence ID" value="XM_032969897.1"/>
</dbReference>
<feature type="region of interest" description="Disordered" evidence="1">
    <location>
        <begin position="102"/>
        <end position="146"/>
    </location>
</feature>
<evidence type="ECO:0000256" key="1">
    <source>
        <dbReference type="SAM" id="MobiDB-lite"/>
    </source>
</evidence>
<feature type="region of interest" description="Disordered" evidence="1">
    <location>
        <begin position="277"/>
        <end position="307"/>
    </location>
</feature>
<accession>A0AAJ7XA80</accession>
<feature type="region of interest" description="Disordered" evidence="1">
    <location>
        <begin position="1"/>
        <end position="76"/>
    </location>
</feature>
<keyword evidence="2" id="KW-1185">Reference proteome</keyword>
<name>A0AAJ7XA80_PETMA</name>
<reference evidence="3" key="1">
    <citation type="submission" date="2025-08" db="UniProtKB">
        <authorList>
            <consortium name="RefSeq"/>
        </authorList>
    </citation>
    <scope>IDENTIFICATION</scope>
    <source>
        <tissue evidence="3">Sperm</tissue>
    </source>
</reference>
<proteinExistence type="predicted"/>
<evidence type="ECO:0000313" key="2">
    <source>
        <dbReference type="Proteomes" id="UP001318040"/>
    </source>
</evidence>
<dbReference type="AlphaFoldDB" id="A0AAJ7XA80"/>
<feature type="compositionally biased region" description="Acidic residues" evidence="1">
    <location>
        <begin position="277"/>
        <end position="296"/>
    </location>
</feature>
<feature type="compositionally biased region" description="Acidic residues" evidence="1">
    <location>
        <begin position="15"/>
        <end position="28"/>
    </location>
</feature>
<protein>
    <submittedName>
        <fullName evidence="3">Protein PERCC1</fullName>
    </submittedName>
</protein>
<evidence type="ECO:0000313" key="3">
    <source>
        <dbReference type="RefSeq" id="XP_032825788.1"/>
    </source>
</evidence>
<sequence>MTTQIHPVVGGKEEEQGDDEEDEDEEEGTQPRQLLRFAETVSSDIQRLFGRRGAEGEGHAAGWSGSPGTYRDRFASGKSGRELYYADLLRLAEGGDSWWRCSSASASSPSPGAVGNANRRISSTTAGAARGRDEERPLGPLSELFSDSTRPYAAGGRQSSAHPAAVPMLKRRLPPSFFTEPTTVTSACGGAKRAQAAGALGNAADAAPAAAAAAGGGLRNIGGGDCSLGHSGAGYCGADAGVAGVSSAARGLSGGGTGIISTCTPDFSDLLATWANEEEEEEEAECSGEEEEEEGSSLEAGPTLGHSTPAARLAVSCQAATFIMSHG</sequence>
<feature type="compositionally biased region" description="Low complexity" evidence="1">
    <location>
        <begin position="102"/>
        <end position="111"/>
    </location>
</feature>
<dbReference type="KEGG" id="pmrn:116951366"/>
<gene>
    <name evidence="3" type="primary">PERCC1</name>
</gene>
<organism evidence="2 3">
    <name type="scientific">Petromyzon marinus</name>
    <name type="common">Sea lamprey</name>
    <dbReference type="NCBI Taxonomy" id="7757"/>
    <lineage>
        <taxon>Eukaryota</taxon>
        <taxon>Metazoa</taxon>
        <taxon>Chordata</taxon>
        <taxon>Craniata</taxon>
        <taxon>Vertebrata</taxon>
        <taxon>Cyclostomata</taxon>
        <taxon>Hyperoartia</taxon>
        <taxon>Petromyzontiformes</taxon>
        <taxon>Petromyzontidae</taxon>
        <taxon>Petromyzon</taxon>
    </lineage>
</organism>
<dbReference type="CTD" id="105371045"/>